<name>A0ABX6V6V7_9GAMM</name>
<dbReference type="RefSeq" id="WP_142871027.1">
    <property type="nucleotide sequence ID" value="NZ_CP045503.2"/>
</dbReference>
<evidence type="ECO:0008006" key="3">
    <source>
        <dbReference type="Google" id="ProtNLM"/>
    </source>
</evidence>
<gene>
    <name evidence="1" type="ORF">FM038_013550</name>
</gene>
<dbReference type="Proteomes" id="UP000316416">
    <property type="component" value="Chromosome"/>
</dbReference>
<proteinExistence type="predicted"/>
<organism evidence="1 2">
    <name type="scientific">Shewanella eurypsychrophilus</name>
    <dbReference type="NCBI Taxonomy" id="2593656"/>
    <lineage>
        <taxon>Bacteria</taxon>
        <taxon>Pseudomonadati</taxon>
        <taxon>Pseudomonadota</taxon>
        <taxon>Gammaproteobacteria</taxon>
        <taxon>Alteromonadales</taxon>
        <taxon>Shewanellaceae</taxon>
        <taxon>Shewanella</taxon>
    </lineage>
</organism>
<reference evidence="1" key="1">
    <citation type="submission" date="2021-07" db="EMBL/GenBank/DDBJ databases">
        <title>Shewanella sp. YLB-07 whole genome sequence.</title>
        <authorList>
            <person name="Yu L."/>
        </authorList>
    </citation>
    <scope>NUCLEOTIDE SEQUENCE</scope>
    <source>
        <strain evidence="1">YLB-08</strain>
    </source>
</reference>
<dbReference type="Gene3D" id="2.60.40.10">
    <property type="entry name" value="Immunoglobulins"/>
    <property type="match status" value="1"/>
</dbReference>
<sequence length="658" mass="72852">MRKLNTLTLASVLTLVACGGGSSDEDSILPIDPPPPSLTRCEQQTQLNIQSTSSALEFVTEQTYKANQSAAIVARVTNTDSRGLTFKWQQTAGQSLIIKSVKSPILAFEFADAGIYSFSVEIAGNGILLEETIDITVSPTTNEQLNIRSDHQVVEGNNVSVRVDRVGINADEAPSDLSWCIASGPELNIDTTNIERPQFIAPNVDSDTIAVLRATANMASEQVSDEVVILITNEATITSPYFDEAVARTFPFKEQSPYREALNRCVYSNQLMAPCQIQELPLLGQTTALSSKDKIMDRLLVSHQWMGENFETFLDQMDPNSDFAQLLQSVTAIVISYDVRPSFYWVVTGAIYLDPTDLWLLAEERDVINEAADFRSSFGNQLGFIMPWRYVKNNAYVSYTSPRQIRTERSIEQMSPDLSSLLYHELAHANDFFPSSIYADIAVNSQTLLEHYNRRTSAGELISDQVSARYPLNSEEMFSLGNVSFRGETATSIQQGYLPSDVTQFFSSDHATDYYAYSTSREDTAMLFEEAMMSHRLGIQRDVGVTDNPENATADSIIVDWGQRGRIGENSSGSLIPLRAAFVLNEMLPNLNGTQVIAALPEPIEMNAGQSWLENLTITPNSSPKSPVMSVVQLSENQEAQPSYVPELRVSGDRHKIN</sequence>
<dbReference type="PROSITE" id="PS51257">
    <property type="entry name" value="PROKAR_LIPOPROTEIN"/>
    <property type="match status" value="1"/>
</dbReference>
<keyword evidence="2" id="KW-1185">Reference proteome</keyword>
<dbReference type="EMBL" id="CP045503">
    <property type="protein sequence ID" value="QPG58356.1"/>
    <property type="molecule type" value="Genomic_DNA"/>
</dbReference>
<accession>A0ABX6V6V7</accession>
<evidence type="ECO:0000313" key="1">
    <source>
        <dbReference type="EMBL" id="QPG58356.1"/>
    </source>
</evidence>
<evidence type="ECO:0000313" key="2">
    <source>
        <dbReference type="Proteomes" id="UP000316416"/>
    </source>
</evidence>
<dbReference type="InterPro" id="IPR013783">
    <property type="entry name" value="Ig-like_fold"/>
</dbReference>
<protein>
    <recommendedName>
        <fullName evidence="3">Lipoprotein</fullName>
    </recommendedName>
</protein>